<gene>
    <name evidence="2" type="ORF">TRIADDRAFT_52118</name>
</gene>
<proteinExistence type="predicted"/>
<dbReference type="GeneID" id="6749998"/>
<dbReference type="InParanoid" id="B3RLT6"/>
<dbReference type="AlphaFoldDB" id="B3RLT6"/>
<dbReference type="GO" id="GO:0005764">
    <property type="term" value="C:lysosome"/>
    <property type="evidence" value="ECO:0000318"/>
    <property type="project" value="GO_Central"/>
</dbReference>
<dbReference type="GO" id="GO:0007160">
    <property type="term" value="P:cell-matrix adhesion"/>
    <property type="evidence" value="ECO:0007669"/>
    <property type="project" value="InterPro"/>
</dbReference>
<evidence type="ECO:0000313" key="3">
    <source>
        <dbReference type="Proteomes" id="UP000009022"/>
    </source>
</evidence>
<dbReference type="RefSeq" id="XP_002108044.1">
    <property type="nucleotide sequence ID" value="XM_002108008.1"/>
</dbReference>
<dbReference type="Proteomes" id="UP000009022">
    <property type="component" value="Unassembled WGS sequence"/>
</dbReference>
<dbReference type="OrthoDB" id="6084362at2759"/>
<feature type="signal peptide" evidence="1">
    <location>
        <begin position="1"/>
        <end position="24"/>
    </location>
</feature>
<keyword evidence="1" id="KW-0732">Signal</keyword>
<dbReference type="HOGENOM" id="CLU_1301129_0_0_1"/>
<organism evidence="2 3">
    <name type="scientific">Trichoplax adhaerens</name>
    <name type="common">Trichoplax reptans</name>
    <dbReference type="NCBI Taxonomy" id="10228"/>
    <lineage>
        <taxon>Eukaryota</taxon>
        <taxon>Metazoa</taxon>
        <taxon>Placozoa</taxon>
        <taxon>Uniplacotomia</taxon>
        <taxon>Trichoplacea</taxon>
        <taxon>Trichoplacidae</taxon>
        <taxon>Trichoplax</taxon>
    </lineage>
</organism>
<dbReference type="FunCoup" id="B3RLT6">
    <property type="interactions" value="366"/>
</dbReference>
<dbReference type="PANTHER" id="PTHR10697">
    <property type="entry name" value="MAMMALIAN EPENDYMIN-RELATED PROTEIN 1"/>
    <property type="match status" value="1"/>
</dbReference>
<keyword evidence="3" id="KW-1185">Reference proteome</keyword>
<evidence type="ECO:0000313" key="2">
    <source>
        <dbReference type="EMBL" id="EDV28842.1"/>
    </source>
</evidence>
<protein>
    <submittedName>
        <fullName evidence="2">Uncharacterized protein</fullName>
    </submittedName>
</protein>
<sequence length="212" mass="24428">MKPVLCYVVVAIFCLTFIAQNVSACCPPDKFEGFRYQKMVDISNNDPYPQVGIDALRFHYDFENEKTLEQFYFNGRLVTQITLYQKGLRYNILKGKCTFFEISWPLRRRCLPKNARFIGSMSIGDQLMDYYESVYDKNYAVIEEIVTHKDCIPITNITVMKSFVDSMAAVTQPGAFDIRIFANVTVGIKDPTIFDPPTECQRVVYPVITSQQ</sequence>
<dbReference type="PANTHER" id="PTHR10697:SF13">
    <property type="entry name" value="RICIN B LECTIN DOMAIN-CONTAINING PROTEIN"/>
    <property type="match status" value="1"/>
</dbReference>
<evidence type="ECO:0000256" key="1">
    <source>
        <dbReference type="SAM" id="SignalP"/>
    </source>
</evidence>
<name>B3RLT6_TRIAD</name>
<feature type="chain" id="PRO_5002796755" evidence="1">
    <location>
        <begin position="25"/>
        <end position="212"/>
    </location>
</feature>
<dbReference type="InterPro" id="IPR001299">
    <property type="entry name" value="Ependymin"/>
</dbReference>
<reference evidence="2 3" key="1">
    <citation type="journal article" date="2008" name="Nature">
        <title>The Trichoplax genome and the nature of placozoans.</title>
        <authorList>
            <person name="Srivastava M."/>
            <person name="Begovic E."/>
            <person name="Chapman J."/>
            <person name="Putnam N.H."/>
            <person name="Hellsten U."/>
            <person name="Kawashima T."/>
            <person name="Kuo A."/>
            <person name="Mitros T."/>
            <person name="Salamov A."/>
            <person name="Carpenter M.L."/>
            <person name="Signorovitch A.Y."/>
            <person name="Moreno M.A."/>
            <person name="Kamm K."/>
            <person name="Grimwood J."/>
            <person name="Schmutz J."/>
            <person name="Shapiro H."/>
            <person name="Grigoriev I.V."/>
            <person name="Buss L.W."/>
            <person name="Schierwater B."/>
            <person name="Dellaporta S.L."/>
            <person name="Rokhsar D.S."/>
        </authorList>
    </citation>
    <scope>NUCLEOTIDE SEQUENCE [LARGE SCALE GENOMIC DNA]</scope>
    <source>
        <strain evidence="2 3">Grell-BS-1999</strain>
    </source>
</reference>
<dbReference type="KEGG" id="tad:TRIADDRAFT_52118"/>
<dbReference type="Pfam" id="PF00811">
    <property type="entry name" value="Ependymin"/>
    <property type="match status" value="1"/>
</dbReference>
<dbReference type="PhylomeDB" id="B3RLT6"/>
<dbReference type="CTD" id="6749998"/>
<dbReference type="GO" id="GO:0005509">
    <property type="term" value="F:calcium ion binding"/>
    <property type="evidence" value="ECO:0007669"/>
    <property type="project" value="InterPro"/>
</dbReference>
<dbReference type="GO" id="GO:0005576">
    <property type="term" value="C:extracellular region"/>
    <property type="evidence" value="ECO:0007669"/>
    <property type="project" value="InterPro"/>
</dbReference>
<dbReference type="EMBL" id="DS985241">
    <property type="protein sequence ID" value="EDV28842.1"/>
    <property type="molecule type" value="Genomic_DNA"/>
</dbReference>
<accession>B3RLT6</accession>